<dbReference type="Proteomes" id="UP000182658">
    <property type="component" value="Unassembled WGS sequence"/>
</dbReference>
<protein>
    <submittedName>
        <fullName evidence="2">HET-domain-containing protein</fullName>
    </submittedName>
</protein>
<sequence>MRLLNTETLQLELFEGGPKLSYAILSHTWGDDEVTFEDLVTGQAPERKAWSKITSCCAKARTEGYLYVWVDTCCIDKSSSAELSEAINSMFKWYQDAEVCYAYLADVELGPGRQPAEEKEPEEESDSVALVRSVSAALEESRWFTRGWTLQELLAPPDVVFFSATWRELGTRDSLAFLIAMATKIDIHVLKQWRSISSFSVAQRLSWASQRQTSKVEDEAYCLMGLFGVSMPLLYGEGHKAFKRLQLEIMKECYDPSILAWASTDSYASIVGVLASSPAAFEGCETVEWALGGSGLPQNEYGSSGACHDIIGSSLRMHASVIALGEHETNIKLRAYDEGKSLEPEDCVNPLDSLIHFPRGSSYTLSSDFFEFSFLRHKKYSLILALLNGCKDGDHTVGITLCRDSSGLLKRVHYPTRFLVPETWTSSFQPQTLHVSLSGNQVLQKPLVPAWTRCLVRISNLADSPYTLSHTIPATAPDAENCWYLNRWSTALDRVTMTPQPCFSLHQAKAGRAIVFRHAADAEFSFRLVFSTWAKAKVAAGPGVARPLNLCVKAEVGASVLEDGDEAELDGTPDRQLPSAVRRFLVRDRYQVVVKFRRSQQAYTLAIVQVLDMGQVA</sequence>
<reference evidence="2 3" key="1">
    <citation type="submission" date="2016-10" db="EMBL/GenBank/DDBJ databases">
        <title>Draft genome sequence of Coniochaeta ligniaria NRRL30616, a lignocellulolytic fungus for bioabatement of inhibitors in plant biomass hydrolysates.</title>
        <authorList>
            <consortium name="DOE Joint Genome Institute"/>
            <person name="Jimenez D.J."/>
            <person name="Hector R.E."/>
            <person name="Riley R."/>
            <person name="Sun H."/>
            <person name="Grigoriev I.V."/>
            <person name="Van Elsas J.D."/>
            <person name="Nichols N.N."/>
        </authorList>
    </citation>
    <scope>NUCLEOTIDE SEQUENCE [LARGE SCALE GENOMIC DNA]</scope>
    <source>
        <strain evidence="2 3">NRRL 30616</strain>
    </source>
</reference>
<accession>A0A1J7JEY1</accession>
<dbReference type="EMBL" id="KV875095">
    <property type="protein sequence ID" value="OIW31889.1"/>
    <property type="molecule type" value="Genomic_DNA"/>
</dbReference>
<name>A0A1J7JEY1_9PEZI</name>
<gene>
    <name evidence="2" type="ORF">CONLIGDRAFT_678333</name>
</gene>
<dbReference type="PANTHER" id="PTHR10622">
    <property type="entry name" value="HET DOMAIN-CONTAINING PROTEIN"/>
    <property type="match status" value="1"/>
</dbReference>
<evidence type="ECO:0000313" key="2">
    <source>
        <dbReference type="EMBL" id="OIW31889.1"/>
    </source>
</evidence>
<dbReference type="InParanoid" id="A0A1J7JEY1"/>
<keyword evidence="3" id="KW-1185">Reference proteome</keyword>
<evidence type="ECO:0000313" key="3">
    <source>
        <dbReference type="Proteomes" id="UP000182658"/>
    </source>
</evidence>
<dbReference type="AlphaFoldDB" id="A0A1J7JEY1"/>
<proteinExistence type="predicted"/>
<dbReference type="STRING" id="1408157.A0A1J7JEY1"/>
<evidence type="ECO:0000259" key="1">
    <source>
        <dbReference type="Pfam" id="PF06985"/>
    </source>
</evidence>
<dbReference type="Pfam" id="PF06985">
    <property type="entry name" value="HET"/>
    <property type="match status" value="1"/>
</dbReference>
<dbReference type="OrthoDB" id="674604at2759"/>
<organism evidence="2 3">
    <name type="scientific">Coniochaeta ligniaria NRRL 30616</name>
    <dbReference type="NCBI Taxonomy" id="1408157"/>
    <lineage>
        <taxon>Eukaryota</taxon>
        <taxon>Fungi</taxon>
        <taxon>Dikarya</taxon>
        <taxon>Ascomycota</taxon>
        <taxon>Pezizomycotina</taxon>
        <taxon>Sordariomycetes</taxon>
        <taxon>Sordariomycetidae</taxon>
        <taxon>Coniochaetales</taxon>
        <taxon>Coniochaetaceae</taxon>
        <taxon>Coniochaeta</taxon>
    </lineage>
</organism>
<dbReference type="InterPro" id="IPR010730">
    <property type="entry name" value="HET"/>
</dbReference>
<feature type="domain" description="Heterokaryon incompatibility" evidence="1">
    <location>
        <begin position="22"/>
        <end position="152"/>
    </location>
</feature>
<dbReference type="PANTHER" id="PTHR10622:SF10">
    <property type="entry name" value="HET DOMAIN-CONTAINING PROTEIN"/>
    <property type="match status" value="1"/>
</dbReference>